<evidence type="ECO:0000259" key="4">
    <source>
        <dbReference type="PROSITE" id="PS50893"/>
    </source>
</evidence>
<dbReference type="PANTHER" id="PTHR24220">
    <property type="entry name" value="IMPORT ATP-BINDING PROTEIN"/>
    <property type="match status" value="1"/>
</dbReference>
<evidence type="ECO:0000313" key="5">
    <source>
        <dbReference type="EMBL" id="MBI3627660.1"/>
    </source>
</evidence>
<dbReference type="PROSITE" id="PS00211">
    <property type="entry name" value="ABC_TRANSPORTER_1"/>
    <property type="match status" value="1"/>
</dbReference>
<dbReference type="EMBL" id="JACQCQ010000009">
    <property type="protein sequence ID" value="MBI3627660.1"/>
    <property type="molecule type" value="Genomic_DNA"/>
</dbReference>
<keyword evidence="1" id="KW-0813">Transport</keyword>
<dbReference type="GO" id="GO:0016887">
    <property type="term" value="F:ATP hydrolysis activity"/>
    <property type="evidence" value="ECO:0007669"/>
    <property type="project" value="InterPro"/>
</dbReference>
<evidence type="ECO:0000256" key="2">
    <source>
        <dbReference type="ARBA" id="ARBA00022741"/>
    </source>
</evidence>
<dbReference type="Gene3D" id="3.40.50.300">
    <property type="entry name" value="P-loop containing nucleotide triphosphate hydrolases"/>
    <property type="match status" value="1"/>
</dbReference>
<dbReference type="GO" id="GO:0005886">
    <property type="term" value="C:plasma membrane"/>
    <property type="evidence" value="ECO:0007669"/>
    <property type="project" value="TreeGrafter"/>
</dbReference>
<keyword evidence="2" id="KW-0547">Nucleotide-binding</keyword>
<reference evidence="5" key="1">
    <citation type="submission" date="2020-07" db="EMBL/GenBank/DDBJ databases">
        <title>Huge and variable diversity of episymbiotic CPR bacteria and DPANN archaea in groundwater ecosystems.</title>
        <authorList>
            <person name="He C.Y."/>
            <person name="Keren R."/>
            <person name="Whittaker M."/>
            <person name="Farag I.F."/>
            <person name="Doudna J."/>
            <person name="Cate J.H.D."/>
            <person name="Banfield J.F."/>
        </authorList>
    </citation>
    <scope>NUCLEOTIDE SEQUENCE</scope>
    <source>
        <strain evidence="5">NC_groundwater_972_Pr1_S-0.2um_49_27</strain>
    </source>
</reference>
<organism evidence="5 6">
    <name type="scientific">Candidatus Sungiibacteriota bacterium</name>
    <dbReference type="NCBI Taxonomy" id="2750080"/>
    <lineage>
        <taxon>Bacteria</taxon>
        <taxon>Candidatus Sungiibacteriota</taxon>
    </lineage>
</organism>
<dbReference type="Proteomes" id="UP000808388">
    <property type="component" value="Unassembled WGS sequence"/>
</dbReference>
<dbReference type="Pfam" id="PF00005">
    <property type="entry name" value="ABC_tran"/>
    <property type="match status" value="1"/>
</dbReference>
<dbReference type="AlphaFoldDB" id="A0A9D6LNM4"/>
<gene>
    <name evidence="5" type="ORF">HY220_02855</name>
</gene>
<dbReference type="InterPro" id="IPR017871">
    <property type="entry name" value="ABC_transporter-like_CS"/>
</dbReference>
<comment type="caution">
    <text evidence="5">The sequence shown here is derived from an EMBL/GenBank/DDBJ whole genome shotgun (WGS) entry which is preliminary data.</text>
</comment>
<dbReference type="FunFam" id="3.40.50.300:FF:000032">
    <property type="entry name" value="Export ABC transporter ATP-binding protein"/>
    <property type="match status" value="1"/>
</dbReference>
<dbReference type="GO" id="GO:0098796">
    <property type="term" value="C:membrane protein complex"/>
    <property type="evidence" value="ECO:0007669"/>
    <property type="project" value="UniProtKB-ARBA"/>
</dbReference>
<dbReference type="PROSITE" id="PS50893">
    <property type="entry name" value="ABC_TRANSPORTER_2"/>
    <property type="match status" value="1"/>
</dbReference>
<dbReference type="GO" id="GO:0005524">
    <property type="term" value="F:ATP binding"/>
    <property type="evidence" value="ECO:0007669"/>
    <property type="project" value="UniProtKB-KW"/>
</dbReference>
<dbReference type="InterPro" id="IPR027417">
    <property type="entry name" value="P-loop_NTPase"/>
</dbReference>
<evidence type="ECO:0000313" key="6">
    <source>
        <dbReference type="Proteomes" id="UP000808388"/>
    </source>
</evidence>
<dbReference type="GO" id="GO:0022857">
    <property type="term" value="F:transmembrane transporter activity"/>
    <property type="evidence" value="ECO:0007669"/>
    <property type="project" value="TreeGrafter"/>
</dbReference>
<keyword evidence="3 5" id="KW-0067">ATP-binding</keyword>
<dbReference type="CDD" id="cd03255">
    <property type="entry name" value="ABC_MJ0796_LolCDE_FtsE"/>
    <property type="match status" value="1"/>
</dbReference>
<proteinExistence type="predicted"/>
<dbReference type="InterPro" id="IPR003593">
    <property type="entry name" value="AAA+_ATPase"/>
</dbReference>
<dbReference type="InterPro" id="IPR003439">
    <property type="entry name" value="ABC_transporter-like_ATP-bd"/>
</dbReference>
<sequence>MISVKNLAKEYLVDETATKALRGISFDIDEGEFVAVMGPSGSGKSTLLHILSFLDRPTVGSYTFLGKSIQDLSDQELAHIRNQEMGFIFQAFNLLSRSSVYQNVEIPLLYSDLPVRERRPRILSAVASVGLSEKLGTEAGRLSGGQKQRVAIARALVNEPAIVFADEPTGNLDSESGGEVMEIFEKLHNQGRTIVLVTHETYTSEFARRLIRLKDGLIEVDEPIVKRHRHLNGEKLFK</sequence>
<evidence type="ECO:0000256" key="1">
    <source>
        <dbReference type="ARBA" id="ARBA00022448"/>
    </source>
</evidence>
<name>A0A9D6LNM4_9BACT</name>
<dbReference type="InterPro" id="IPR015854">
    <property type="entry name" value="ABC_transpr_LolD-like"/>
</dbReference>
<dbReference type="PANTHER" id="PTHR24220:SF86">
    <property type="entry name" value="ABC TRANSPORTER ABCH.1"/>
    <property type="match status" value="1"/>
</dbReference>
<dbReference type="SUPFAM" id="SSF52540">
    <property type="entry name" value="P-loop containing nucleoside triphosphate hydrolases"/>
    <property type="match status" value="1"/>
</dbReference>
<feature type="domain" description="ABC transporter" evidence="4">
    <location>
        <begin position="2"/>
        <end position="237"/>
    </location>
</feature>
<evidence type="ECO:0000256" key="3">
    <source>
        <dbReference type="ARBA" id="ARBA00022840"/>
    </source>
</evidence>
<dbReference type="SMART" id="SM00382">
    <property type="entry name" value="AAA"/>
    <property type="match status" value="1"/>
</dbReference>
<protein>
    <submittedName>
        <fullName evidence="5">ABC transporter ATP-binding protein</fullName>
    </submittedName>
</protein>
<accession>A0A9D6LNM4</accession>
<dbReference type="InterPro" id="IPR017911">
    <property type="entry name" value="MacB-like_ATP-bd"/>
</dbReference>